<gene>
    <name evidence="3" type="ORF">BSTAB16_6747</name>
</gene>
<keyword evidence="1" id="KW-0175">Coiled coil</keyword>
<dbReference type="Proteomes" id="UP000268684">
    <property type="component" value="Chromosome III"/>
</dbReference>
<organism evidence="3 4">
    <name type="scientific">Burkholderia stabilis</name>
    <dbReference type="NCBI Taxonomy" id="95485"/>
    <lineage>
        <taxon>Bacteria</taxon>
        <taxon>Pseudomonadati</taxon>
        <taxon>Pseudomonadota</taxon>
        <taxon>Betaproteobacteria</taxon>
        <taxon>Burkholderiales</taxon>
        <taxon>Burkholderiaceae</taxon>
        <taxon>Burkholderia</taxon>
        <taxon>Burkholderia cepacia complex</taxon>
    </lineage>
</organism>
<reference evidence="3 4" key="1">
    <citation type="submission" date="2017-11" db="EMBL/GenBank/DDBJ databases">
        <authorList>
            <person name="Seth-Smith MB H."/>
        </authorList>
    </citation>
    <scope>NUCLEOTIDE SEQUENCE [LARGE SCALE GENOMIC DNA]</scope>
    <source>
        <strain evidence="3">E</strain>
    </source>
</reference>
<feature type="compositionally biased region" description="Polar residues" evidence="2">
    <location>
        <begin position="1"/>
        <end position="21"/>
    </location>
</feature>
<accession>A0AAJ5NJ45</accession>
<protein>
    <submittedName>
        <fullName evidence="3">Uncharacterized protein</fullName>
    </submittedName>
</protein>
<dbReference type="EMBL" id="LR025744">
    <property type="protein sequence ID" value="VBB16540.1"/>
    <property type="molecule type" value="Genomic_DNA"/>
</dbReference>
<dbReference type="AlphaFoldDB" id="A0AAJ5NJ45"/>
<feature type="region of interest" description="Disordered" evidence="2">
    <location>
        <begin position="1"/>
        <end position="48"/>
    </location>
</feature>
<evidence type="ECO:0000256" key="1">
    <source>
        <dbReference type="SAM" id="Coils"/>
    </source>
</evidence>
<feature type="compositionally biased region" description="Polar residues" evidence="2">
    <location>
        <begin position="29"/>
        <end position="39"/>
    </location>
</feature>
<name>A0AAJ5NJ45_9BURK</name>
<evidence type="ECO:0000256" key="2">
    <source>
        <dbReference type="SAM" id="MobiDB-lite"/>
    </source>
</evidence>
<feature type="coiled-coil region" evidence="1">
    <location>
        <begin position="210"/>
        <end position="286"/>
    </location>
</feature>
<proteinExistence type="predicted"/>
<evidence type="ECO:0000313" key="3">
    <source>
        <dbReference type="EMBL" id="VBB16540.1"/>
    </source>
</evidence>
<sequence length="350" mass="39470">MVNIPRTTQSPTPSEISSSENAPLKKTTHNPLHENTPTGALSAIPLRKNRSDEALNKGFDRPTFRSSPFELVEARDSTETKIYTSKEVDAMLEENFSSTVDALGGYHTKKIHDLVKLNENLDETLVKLKSAMKLRDERTKFQKAASRARGKETKQKIRSLSDENKDLKSEIDALTIENEDFESEMVGYNKIVDDLSGQISHLKNHSESLLSEIRQKSETIEKRNESIRSDRDSKAVLRRENEDLIKMKDLEISGLHEKLGEARSEIDRLNAEKEVLKLKFDAVDKTASGLTKGKTKTLIDSGKRIQNESDVLRTLNSKLIKENSDNKKQIAILKEKISLLAGKLDINLDS</sequence>
<feature type="coiled-coil region" evidence="1">
    <location>
        <begin position="114"/>
        <end position="184"/>
    </location>
</feature>
<evidence type="ECO:0000313" key="4">
    <source>
        <dbReference type="Proteomes" id="UP000268684"/>
    </source>
</evidence>
<keyword evidence="4" id="KW-1185">Reference proteome</keyword>